<evidence type="ECO:0000256" key="1">
    <source>
        <dbReference type="ARBA" id="ARBA00005298"/>
    </source>
</evidence>
<name>A0A2A6CZJ8_PRIPA</name>
<protein>
    <submittedName>
        <fullName evidence="2">Arrestin_C domain-containing protein</fullName>
    </submittedName>
</protein>
<dbReference type="InterPro" id="IPR014756">
    <property type="entry name" value="Ig_E-set"/>
</dbReference>
<dbReference type="EnsemblMetazoa" id="PPA21645.1">
    <property type="protein sequence ID" value="PPA21645.1"/>
    <property type="gene ID" value="WBGene00111199"/>
</dbReference>
<proteinExistence type="inferred from homology"/>
<dbReference type="Proteomes" id="UP000005239">
    <property type="component" value="Unassembled WGS sequence"/>
</dbReference>
<dbReference type="Gene3D" id="2.60.40.640">
    <property type="match status" value="2"/>
</dbReference>
<comment type="similarity">
    <text evidence="1">Belongs to the arrestin family.</text>
</comment>
<organism evidence="2 3">
    <name type="scientific">Pristionchus pacificus</name>
    <name type="common">Parasitic nematode worm</name>
    <dbReference type="NCBI Taxonomy" id="54126"/>
    <lineage>
        <taxon>Eukaryota</taxon>
        <taxon>Metazoa</taxon>
        <taxon>Ecdysozoa</taxon>
        <taxon>Nematoda</taxon>
        <taxon>Chromadorea</taxon>
        <taxon>Rhabditida</taxon>
        <taxon>Rhabditina</taxon>
        <taxon>Diplogasteromorpha</taxon>
        <taxon>Diplogasteroidea</taxon>
        <taxon>Neodiplogasteridae</taxon>
        <taxon>Pristionchus</taxon>
    </lineage>
</organism>
<keyword evidence="3" id="KW-1185">Reference proteome</keyword>
<evidence type="ECO:0000313" key="2">
    <source>
        <dbReference type="EnsemblMetazoa" id="PPA21645.1"/>
    </source>
</evidence>
<dbReference type="InterPro" id="IPR011021">
    <property type="entry name" value="Arrestin-like_N"/>
</dbReference>
<sequence>MVDIFIDYNREQYSPGDTVTAQISIHVLRSPKKICSIRISVIGWAHVKWEETHSSGKTNTTKRYSSTHTYVSRSDYLLSPPVNDRTMYLSVGMHTYLYKFILPDSCDSSYSRGYGKIRYECRVEIVRSFFRCNIRTMKRFDVYRPVDLLALWRSPSPVTQTLETRFLPFQKGSITLKGIIYDAGYLPGQTIYLEASMYNRSPRTITSIEIYLVEATTYIAFYGTRAYQRIIKNRLRNLGQTLQIASGSDYFYSREIAIPKFIPLHTTCPYIKVNYYLKLKISTSTVLGTSVAVKIPVVIGTNPTNHVNPPRIPNIPHNQPIERRESEESDTTFYSFSDVSNDAPDFSKYNDRSNLLR</sequence>
<dbReference type="PANTHER" id="PTHR11188">
    <property type="entry name" value="ARRESTIN DOMAIN CONTAINING PROTEIN"/>
    <property type="match status" value="1"/>
</dbReference>
<reference evidence="2" key="2">
    <citation type="submission" date="2022-06" db="UniProtKB">
        <authorList>
            <consortium name="EnsemblMetazoa"/>
        </authorList>
    </citation>
    <scope>IDENTIFICATION</scope>
    <source>
        <strain evidence="2">PS312</strain>
    </source>
</reference>
<dbReference type="Pfam" id="PF00339">
    <property type="entry name" value="Arrestin_N"/>
    <property type="match status" value="1"/>
</dbReference>
<dbReference type="SUPFAM" id="SSF81296">
    <property type="entry name" value="E set domains"/>
    <property type="match status" value="2"/>
</dbReference>
<dbReference type="OrthoDB" id="2333384at2759"/>
<dbReference type="GO" id="GO:0015031">
    <property type="term" value="P:protein transport"/>
    <property type="evidence" value="ECO:0000318"/>
    <property type="project" value="GO_Central"/>
</dbReference>
<reference evidence="3" key="1">
    <citation type="journal article" date="2008" name="Nat. Genet.">
        <title>The Pristionchus pacificus genome provides a unique perspective on nematode lifestyle and parasitism.</title>
        <authorList>
            <person name="Dieterich C."/>
            <person name="Clifton S.W."/>
            <person name="Schuster L.N."/>
            <person name="Chinwalla A."/>
            <person name="Delehaunty K."/>
            <person name="Dinkelacker I."/>
            <person name="Fulton L."/>
            <person name="Fulton R."/>
            <person name="Godfrey J."/>
            <person name="Minx P."/>
            <person name="Mitreva M."/>
            <person name="Roeseler W."/>
            <person name="Tian H."/>
            <person name="Witte H."/>
            <person name="Yang S.P."/>
            <person name="Wilson R.K."/>
            <person name="Sommer R.J."/>
        </authorList>
    </citation>
    <scope>NUCLEOTIDE SEQUENCE [LARGE SCALE GENOMIC DNA]</scope>
    <source>
        <strain evidence="3">PS312</strain>
    </source>
</reference>
<dbReference type="AlphaFoldDB" id="A0A2A6CZJ8"/>
<gene>
    <name evidence="2" type="primary">WBGene00111199</name>
</gene>
<dbReference type="GO" id="GO:0005737">
    <property type="term" value="C:cytoplasm"/>
    <property type="evidence" value="ECO:0000318"/>
    <property type="project" value="GO_Central"/>
</dbReference>
<dbReference type="InterPro" id="IPR050357">
    <property type="entry name" value="Arrestin_domain-protein"/>
</dbReference>
<dbReference type="PANTHER" id="PTHR11188:SF175">
    <property type="entry name" value="ARRESTIN C-TERMINAL-LIKE DOMAIN-CONTAINING PROTEIN"/>
    <property type="match status" value="1"/>
</dbReference>
<dbReference type="Pfam" id="PF02752">
    <property type="entry name" value="Arrestin_C"/>
    <property type="match status" value="1"/>
</dbReference>
<accession>A0A8R1UDE8</accession>
<dbReference type="SMART" id="SM01017">
    <property type="entry name" value="Arrestin_C"/>
    <property type="match status" value="1"/>
</dbReference>
<dbReference type="InterPro" id="IPR011022">
    <property type="entry name" value="Arrestin_C-like"/>
</dbReference>
<accession>A0A2A6CZJ8</accession>
<dbReference type="InterPro" id="IPR014752">
    <property type="entry name" value="Arrestin-like_C"/>
</dbReference>
<evidence type="ECO:0000313" key="3">
    <source>
        <dbReference type="Proteomes" id="UP000005239"/>
    </source>
</evidence>